<dbReference type="InParanoid" id="E2AVD3"/>
<feature type="non-terminal residue" evidence="1">
    <location>
        <position position="46"/>
    </location>
</feature>
<reference evidence="1 2" key="1">
    <citation type="journal article" date="2010" name="Science">
        <title>Genomic comparison of the ants Camponotus floridanus and Harpegnathos saltator.</title>
        <authorList>
            <person name="Bonasio R."/>
            <person name="Zhang G."/>
            <person name="Ye C."/>
            <person name="Mutti N.S."/>
            <person name="Fang X."/>
            <person name="Qin N."/>
            <person name="Donahue G."/>
            <person name="Yang P."/>
            <person name="Li Q."/>
            <person name="Li C."/>
            <person name="Zhang P."/>
            <person name="Huang Z."/>
            <person name="Berger S.L."/>
            <person name="Reinberg D."/>
            <person name="Wang J."/>
            <person name="Liebig J."/>
        </authorList>
    </citation>
    <scope>NUCLEOTIDE SEQUENCE [LARGE SCALE GENOMIC DNA]</scope>
    <source>
        <strain evidence="2">C129</strain>
    </source>
</reference>
<organism evidence="2">
    <name type="scientific">Camponotus floridanus</name>
    <name type="common">Florida carpenter ant</name>
    <dbReference type="NCBI Taxonomy" id="104421"/>
    <lineage>
        <taxon>Eukaryota</taxon>
        <taxon>Metazoa</taxon>
        <taxon>Ecdysozoa</taxon>
        <taxon>Arthropoda</taxon>
        <taxon>Hexapoda</taxon>
        <taxon>Insecta</taxon>
        <taxon>Pterygota</taxon>
        <taxon>Neoptera</taxon>
        <taxon>Endopterygota</taxon>
        <taxon>Hymenoptera</taxon>
        <taxon>Apocrita</taxon>
        <taxon>Aculeata</taxon>
        <taxon>Formicoidea</taxon>
        <taxon>Formicidae</taxon>
        <taxon>Formicinae</taxon>
        <taxon>Camponotus</taxon>
    </lineage>
</organism>
<gene>
    <name evidence="1" type="ORF">EAG_03671</name>
</gene>
<dbReference type="EMBL" id="GL443072">
    <property type="protein sequence ID" value="EFN62600.1"/>
    <property type="molecule type" value="Genomic_DNA"/>
</dbReference>
<protein>
    <submittedName>
        <fullName evidence="1">Uncharacterized protein</fullName>
    </submittedName>
</protein>
<dbReference type="AlphaFoldDB" id="E2AVD3"/>
<evidence type="ECO:0000313" key="1">
    <source>
        <dbReference type="EMBL" id="EFN62600.1"/>
    </source>
</evidence>
<accession>E2AVD3</accession>
<name>E2AVD3_CAMFO</name>
<proteinExistence type="predicted"/>
<keyword evidence="2" id="KW-1185">Reference proteome</keyword>
<evidence type="ECO:0000313" key="2">
    <source>
        <dbReference type="Proteomes" id="UP000000311"/>
    </source>
</evidence>
<sequence length="46" mass="5794">VDQYLTIKYNFDLLLNYLKQYRVIYKQYKLISQPKEKHLLERQFVV</sequence>
<dbReference type="Proteomes" id="UP000000311">
    <property type="component" value="Unassembled WGS sequence"/>
</dbReference>
<feature type="non-terminal residue" evidence="1">
    <location>
        <position position="1"/>
    </location>
</feature>